<evidence type="ECO:0000256" key="11">
    <source>
        <dbReference type="ARBA" id="ARBA00026088"/>
    </source>
</evidence>
<evidence type="ECO:0000256" key="8">
    <source>
        <dbReference type="ARBA" id="ARBA00022679"/>
    </source>
</evidence>
<comment type="similarity">
    <text evidence="3">Belongs to the RNA polymerase beta chain family.</text>
</comment>
<feature type="domain" description="RNA polymerase beta subunit protrusion" evidence="13">
    <location>
        <begin position="1"/>
        <end position="131"/>
    </location>
</feature>
<evidence type="ECO:0000256" key="12">
    <source>
        <dbReference type="ARBA" id="ARBA00032782"/>
    </source>
</evidence>
<dbReference type="GO" id="GO:0006351">
    <property type="term" value="P:DNA-templated transcription"/>
    <property type="evidence" value="ECO:0007669"/>
    <property type="project" value="InterPro"/>
</dbReference>
<evidence type="ECO:0000256" key="6">
    <source>
        <dbReference type="ARBA" id="ARBA00022528"/>
    </source>
</evidence>
<organism evidence="14 15">
    <name type="scientific">Haematococcus lacustris</name>
    <name type="common">Green alga</name>
    <name type="synonym">Haematococcus pluvialis</name>
    <dbReference type="NCBI Taxonomy" id="44745"/>
    <lineage>
        <taxon>Eukaryota</taxon>
        <taxon>Viridiplantae</taxon>
        <taxon>Chlorophyta</taxon>
        <taxon>core chlorophytes</taxon>
        <taxon>Chlorophyceae</taxon>
        <taxon>CS clade</taxon>
        <taxon>Chlamydomonadales</taxon>
        <taxon>Haematococcaceae</taxon>
        <taxon>Haematococcus</taxon>
    </lineage>
</organism>
<evidence type="ECO:0000256" key="7">
    <source>
        <dbReference type="ARBA" id="ARBA00022640"/>
    </source>
</evidence>
<feature type="non-terminal residue" evidence="14">
    <location>
        <position position="151"/>
    </location>
</feature>
<accession>A0A699ZI25</accession>
<comment type="function">
    <text evidence="1">DNA-dependent RNA polymerase catalyzes the transcription of DNA into RNA using the four ribonucleoside triphosphates as substrates.</text>
</comment>
<protein>
    <recommendedName>
        <fullName evidence="4">DNA-directed RNA polymerase</fullName>
        <ecNumber evidence="4">2.7.7.6</ecNumber>
    </recommendedName>
    <alternativeName>
        <fullName evidence="12">PEP</fullName>
    </alternativeName>
</protein>
<keyword evidence="6" id="KW-0150">Chloroplast</keyword>
<name>A0A699ZI25_HAELA</name>
<dbReference type="Pfam" id="PF04563">
    <property type="entry name" value="RNA_pol_Rpb2_1"/>
    <property type="match status" value="1"/>
</dbReference>
<dbReference type="PANTHER" id="PTHR20856">
    <property type="entry name" value="DNA-DIRECTED RNA POLYMERASE I SUBUNIT 2"/>
    <property type="match status" value="1"/>
</dbReference>
<keyword evidence="9" id="KW-0548">Nucleotidyltransferase</keyword>
<dbReference type="EMBL" id="BLLF01002029">
    <property type="protein sequence ID" value="GFH22377.1"/>
    <property type="molecule type" value="Genomic_DNA"/>
</dbReference>
<evidence type="ECO:0000313" key="15">
    <source>
        <dbReference type="Proteomes" id="UP000485058"/>
    </source>
</evidence>
<reference evidence="14 15" key="1">
    <citation type="submission" date="2020-02" db="EMBL/GenBank/DDBJ databases">
        <title>Draft genome sequence of Haematococcus lacustris strain NIES-144.</title>
        <authorList>
            <person name="Morimoto D."/>
            <person name="Nakagawa S."/>
            <person name="Yoshida T."/>
            <person name="Sawayama S."/>
        </authorList>
    </citation>
    <scope>NUCLEOTIDE SEQUENCE [LARGE SCALE GENOMIC DNA]</scope>
    <source>
        <strain evidence="14 15">NIES-144</strain>
    </source>
</reference>
<keyword evidence="15" id="KW-1185">Reference proteome</keyword>
<evidence type="ECO:0000313" key="14">
    <source>
        <dbReference type="EMBL" id="GFH22377.1"/>
    </source>
</evidence>
<comment type="subcellular location">
    <subcellularLocation>
        <location evidence="2">Plastid</location>
        <location evidence="2">Chloroplast</location>
    </subcellularLocation>
</comment>
<comment type="subunit">
    <text evidence="11">In plastids the minimal PEP RNA polymerase catalytic core is composed of four subunits: alpha, beta, beta', and beta''. When a (nuclear-encoded) sigma factor is associated with the core the holoenzyme is formed, which can initiate transcription.</text>
</comment>
<dbReference type="Proteomes" id="UP000485058">
    <property type="component" value="Unassembled WGS sequence"/>
</dbReference>
<sequence length="151" mass="17511">MQEIIDENNEIVIRPENQYNTGVDRDMLEEKEIKIKFGQIYLSKPLLTEADDDTSSLFPKEARLRNLTYSAPMYIDLKKTEVPIMLRSNFCSLYELTDKELTELGECPYDSGGYFVINGSEKVLIAQERMANNHVYVFKKSQLSKYSYVAE</sequence>
<feature type="non-terminal residue" evidence="14">
    <location>
        <position position="1"/>
    </location>
</feature>
<dbReference type="GO" id="GO:0000428">
    <property type="term" value="C:DNA-directed RNA polymerase complex"/>
    <property type="evidence" value="ECO:0007669"/>
    <property type="project" value="UniProtKB-KW"/>
</dbReference>
<evidence type="ECO:0000256" key="2">
    <source>
        <dbReference type="ARBA" id="ARBA00004229"/>
    </source>
</evidence>
<comment type="caution">
    <text evidence="14">The sequence shown here is derived from an EMBL/GenBank/DDBJ whole genome shotgun (WGS) entry which is preliminary data.</text>
</comment>
<evidence type="ECO:0000256" key="10">
    <source>
        <dbReference type="ARBA" id="ARBA00023163"/>
    </source>
</evidence>
<keyword evidence="8" id="KW-0808">Transferase</keyword>
<dbReference type="GO" id="GO:0009507">
    <property type="term" value="C:chloroplast"/>
    <property type="evidence" value="ECO:0007669"/>
    <property type="project" value="UniProtKB-SubCell"/>
</dbReference>
<evidence type="ECO:0000256" key="5">
    <source>
        <dbReference type="ARBA" id="ARBA00022478"/>
    </source>
</evidence>
<evidence type="ECO:0000256" key="3">
    <source>
        <dbReference type="ARBA" id="ARBA00006835"/>
    </source>
</evidence>
<dbReference type="GO" id="GO:0003899">
    <property type="term" value="F:DNA-directed RNA polymerase activity"/>
    <property type="evidence" value="ECO:0007669"/>
    <property type="project" value="UniProtKB-EC"/>
</dbReference>
<dbReference type="EC" id="2.7.7.6" evidence="4"/>
<evidence type="ECO:0000256" key="9">
    <source>
        <dbReference type="ARBA" id="ARBA00022695"/>
    </source>
</evidence>
<dbReference type="InterPro" id="IPR015712">
    <property type="entry name" value="DNA-dir_RNA_pol_su2"/>
</dbReference>
<dbReference type="AlphaFoldDB" id="A0A699ZI25"/>
<dbReference type="SUPFAM" id="SSF64484">
    <property type="entry name" value="beta and beta-prime subunits of DNA dependent RNA-polymerase"/>
    <property type="match status" value="1"/>
</dbReference>
<evidence type="ECO:0000259" key="13">
    <source>
        <dbReference type="Pfam" id="PF04563"/>
    </source>
</evidence>
<dbReference type="GO" id="GO:0003677">
    <property type="term" value="F:DNA binding"/>
    <property type="evidence" value="ECO:0007669"/>
    <property type="project" value="InterPro"/>
</dbReference>
<evidence type="ECO:0000256" key="1">
    <source>
        <dbReference type="ARBA" id="ARBA00004026"/>
    </source>
</evidence>
<dbReference type="GO" id="GO:0032549">
    <property type="term" value="F:ribonucleoside binding"/>
    <property type="evidence" value="ECO:0007669"/>
    <property type="project" value="InterPro"/>
</dbReference>
<evidence type="ECO:0000256" key="4">
    <source>
        <dbReference type="ARBA" id="ARBA00012418"/>
    </source>
</evidence>
<gene>
    <name evidence="14" type="ORF">HaLaN_19834</name>
</gene>
<keyword evidence="7" id="KW-0934">Plastid</keyword>
<dbReference type="Gene3D" id="3.90.1100.10">
    <property type="match status" value="1"/>
</dbReference>
<dbReference type="InterPro" id="IPR007644">
    <property type="entry name" value="RNA_pol_bsu_protrusion"/>
</dbReference>
<proteinExistence type="inferred from homology"/>
<keyword evidence="5 14" id="KW-0240">DNA-directed RNA polymerase</keyword>
<keyword evidence="10" id="KW-0804">Transcription</keyword>